<keyword evidence="1" id="KW-0934">Plastid</keyword>
<reference evidence="2" key="1">
    <citation type="submission" date="2014-11" db="EMBL/GenBank/DDBJ databases">
        <title>The chloroplast genome evolution of eusporangiate ferns and the origin of Mankyua (Ophioglossaceae).</title>
        <authorList>
            <person name="Kim H.T."/>
            <person name="Kim K.-J."/>
        </authorList>
    </citation>
    <scope>NUCLEOTIDE SEQUENCE</scope>
</reference>
<dbReference type="AlphaFoldDB" id="H8Y613"/>
<name>H8Y613_9MONI</name>
<reference evidence="1" key="2">
    <citation type="submission" date="2014-12" db="EMBL/GenBank/DDBJ databases">
        <title>Complete genome sequence of Mankyua chejuense (Ophioglossaceae).</title>
        <authorList>
            <person name="Kim H.T."/>
            <person name="Kim K.J."/>
        </authorList>
    </citation>
    <scope>NUCLEOTIDE SEQUENCE</scope>
</reference>
<accession>H8Y613</accession>
<dbReference type="RefSeq" id="YP_005352949.1">
    <property type="nucleotide sequence ID" value="NC_017006.1"/>
</dbReference>
<organism evidence="1">
    <name type="scientific">Mankyua chejuensis</name>
    <dbReference type="NCBI Taxonomy" id="996148"/>
    <lineage>
        <taxon>Eukaryota</taxon>
        <taxon>Viridiplantae</taxon>
        <taxon>Streptophyta</taxon>
        <taxon>Embryophyta</taxon>
        <taxon>Tracheophyta</taxon>
        <taxon>Polypodiopsida</taxon>
        <taxon>Ophioglossidae</taxon>
        <taxon>Ophioglossales</taxon>
        <taxon>Ophioglossaceae</taxon>
        <taxon>Mankyuoideae</taxon>
        <taxon>Mankyua</taxon>
    </lineage>
</organism>
<protein>
    <submittedName>
        <fullName evidence="2">ORF295 protein</fullName>
    </submittedName>
</protein>
<evidence type="ECO:0000313" key="1">
    <source>
        <dbReference type="EMBL" id="ADZ47981.1"/>
    </source>
</evidence>
<dbReference type="GeneID" id="11945906"/>
<keyword evidence="1" id="KW-0150">Chloroplast</keyword>
<gene>
    <name evidence="1" type="primary">ORF295</name>
</gene>
<dbReference type="EMBL" id="KP205433">
    <property type="protein sequence ID" value="AJJ48611.1"/>
    <property type="molecule type" value="Genomic_DNA"/>
</dbReference>
<sequence length="294" mass="34147">MLFHLFHRRDSSYYLNKFPIKQLFATSCETSEGYPRVKPKVDNSLGTISNIKRECKRVIKETYQRVVLPRDLCIEEIDMVACYTGIFAGLMGEKRVPNTWQAYHSGSFWDFIMEKRGREIPKAVLKTLLYSGLNGASLKGQGAIRTRLMEERKDLSGDDLDEYIRKAVQHPIVVELAKFKEDIGKREKIYWPTRARPYYGKLEEEAIKKRDRSRYHEGLMTSRVFASHELVLTMLLTESLMKEKLGLPICLENDGLLLLTHHRPEDPEMSTLSHILSQASQDFLNVNLLLEYKK</sequence>
<evidence type="ECO:0000313" key="2">
    <source>
        <dbReference type="EMBL" id="AJJ48611.1"/>
    </source>
</evidence>
<geneLocation type="plastid" evidence="1"/>
<dbReference type="EMBL" id="JF343520">
    <property type="protein sequence ID" value="ADZ47981.1"/>
    <property type="molecule type" value="Genomic_DNA"/>
</dbReference>
<proteinExistence type="predicted"/>